<dbReference type="EMBL" id="JACHBU010000001">
    <property type="protein sequence ID" value="MBB6507246.1"/>
    <property type="molecule type" value="Genomic_DNA"/>
</dbReference>
<name>A0A7X0JGN6_9HYPH</name>
<feature type="transmembrane region" description="Helical" evidence="1">
    <location>
        <begin position="6"/>
        <end position="26"/>
    </location>
</feature>
<evidence type="ECO:0000313" key="3">
    <source>
        <dbReference type="Proteomes" id="UP000585437"/>
    </source>
</evidence>
<dbReference type="AlphaFoldDB" id="A0A7X0JGN6"/>
<evidence type="ECO:0000313" key="2">
    <source>
        <dbReference type="EMBL" id="MBB6507246.1"/>
    </source>
</evidence>
<dbReference type="Proteomes" id="UP000585437">
    <property type="component" value="Unassembled WGS sequence"/>
</dbReference>
<proteinExistence type="predicted"/>
<accession>A0A7X0JGN6</accession>
<keyword evidence="3" id="KW-1185">Reference proteome</keyword>
<comment type="caution">
    <text evidence="2">The sequence shown here is derived from an EMBL/GenBank/DDBJ whole genome shotgun (WGS) entry which is preliminary data.</text>
</comment>
<keyword evidence="1" id="KW-1133">Transmembrane helix</keyword>
<keyword evidence="1" id="KW-0812">Transmembrane</keyword>
<organism evidence="2 3">
    <name type="scientific">Rhizobium soli</name>
    <dbReference type="NCBI Taxonomy" id="424798"/>
    <lineage>
        <taxon>Bacteria</taxon>
        <taxon>Pseudomonadati</taxon>
        <taxon>Pseudomonadota</taxon>
        <taxon>Alphaproteobacteria</taxon>
        <taxon>Hyphomicrobiales</taxon>
        <taxon>Rhizobiaceae</taxon>
        <taxon>Rhizobium/Agrobacterium group</taxon>
        <taxon>Rhizobium</taxon>
    </lineage>
</organism>
<sequence>MLTQLNLYLMIDLFAVCLILGGGWCWQSGRDAAIIDTLKGNAAKLELSVELNEKTIEHMVRNAQTLAAANQTLTNRIVATEVEHVEAWQSIDALDLVSDAGMDDVTGLEMDSKETLAKSIDGLRAATGR</sequence>
<gene>
    <name evidence="2" type="ORF">F4695_000565</name>
</gene>
<protein>
    <submittedName>
        <fullName evidence="2">Uncharacterized protein</fullName>
    </submittedName>
</protein>
<reference evidence="2 3" key="1">
    <citation type="submission" date="2020-08" db="EMBL/GenBank/DDBJ databases">
        <title>The Agave Microbiome: Exploring the role of microbial communities in plant adaptations to desert environments.</title>
        <authorList>
            <person name="Partida-Martinez L.P."/>
        </authorList>
    </citation>
    <scope>NUCLEOTIDE SEQUENCE [LARGE SCALE GENOMIC DNA]</scope>
    <source>
        <strain evidence="2 3">AS3.12</strain>
    </source>
</reference>
<dbReference type="RefSeq" id="WP_184653716.1">
    <property type="nucleotide sequence ID" value="NZ_JACHBU010000001.1"/>
</dbReference>
<keyword evidence="1" id="KW-0472">Membrane</keyword>
<evidence type="ECO:0000256" key="1">
    <source>
        <dbReference type="SAM" id="Phobius"/>
    </source>
</evidence>